<evidence type="ECO:0000256" key="1">
    <source>
        <dbReference type="SAM" id="SignalP"/>
    </source>
</evidence>
<organism evidence="2 3">
    <name type="scientific">Rhodobacter capsulatus</name>
    <name type="common">Rhodopseudomonas capsulata</name>
    <dbReference type="NCBI Taxonomy" id="1061"/>
    <lineage>
        <taxon>Bacteria</taxon>
        <taxon>Pseudomonadati</taxon>
        <taxon>Pseudomonadota</taxon>
        <taxon>Alphaproteobacteria</taxon>
        <taxon>Rhodobacterales</taxon>
        <taxon>Rhodobacter group</taxon>
        <taxon>Rhodobacter</taxon>
    </lineage>
</organism>
<evidence type="ECO:0000313" key="3">
    <source>
        <dbReference type="Proteomes" id="UP000183812"/>
    </source>
</evidence>
<feature type="signal peptide" evidence="1">
    <location>
        <begin position="1"/>
        <end position="17"/>
    </location>
</feature>
<dbReference type="Proteomes" id="UP000183812">
    <property type="component" value="Unassembled WGS sequence"/>
</dbReference>
<dbReference type="PROSITE" id="PS51257">
    <property type="entry name" value="PROKAR_LIPOPROTEIN"/>
    <property type="match status" value="1"/>
</dbReference>
<reference evidence="2 3" key="1">
    <citation type="submission" date="2016-10" db="EMBL/GenBank/DDBJ databases">
        <authorList>
            <person name="de Groot N.N."/>
        </authorList>
    </citation>
    <scope>NUCLEOTIDE SEQUENCE [LARGE SCALE GENOMIC DNA]</scope>
    <source>
        <strain evidence="3">DSM 938 / 37b4</strain>
    </source>
</reference>
<evidence type="ECO:0000313" key="2">
    <source>
        <dbReference type="EMBL" id="SDE89078.1"/>
    </source>
</evidence>
<evidence type="ECO:0008006" key="4">
    <source>
        <dbReference type="Google" id="ProtNLM"/>
    </source>
</evidence>
<proteinExistence type="predicted"/>
<dbReference type="AlphaFoldDB" id="A0A1G7GLL4"/>
<keyword evidence="1" id="KW-0732">Signal</keyword>
<protein>
    <recommendedName>
        <fullName evidence="4">Lipoprotein</fullName>
    </recommendedName>
</protein>
<accession>A0A1G7GLL4</accession>
<dbReference type="EMBL" id="FNAY01000004">
    <property type="protein sequence ID" value="SDE89078.1"/>
    <property type="molecule type" value="Genomic_DNA"/>
</dbReference>
<gene>
    <name evidence="2" type="ORF">SAMN04244550_01305</name>
</gene>
<name>A0A1G7GLL4_RHOCA</name>
<sequence length="100" mass="10036">MARVWAYGIAAAGLALAGCGPMALPEAEKLCAETVAPKAPLSGEGRMGVTSGGTFESGVKLTFTMGSGGGDPGAAYDRCVRARAGQAPSRPYYTVPQGRG</sequence>
<feature type="chain" id="PRO_5010263303" description="Lipoprotein" evidence="1">
    <location>
        <begin position="18"/>
        <end position="100"/>
    </location>
</feature>